<dbReference type="PhylomeDB" id="A0A0K6SAA5"/>
<evidence type="ECO:0000256" key="1">
    <source>
        <dbReference type="SAM" id="Coils"/>
    </source>
</evidence>
<feature type="coiled-coil region" evidence="1">
    <location>
        <begin position="402"/>
        <end position="495"/>
    </location>
</feature>
<feature type="coiled-coil region" evidence="1">
    <location>
        <begin position="258"/>
        <end position="299"/>
    </location>
</feature>
<gene>
    <name evidence="3" type="ORF">Cvel_9012.t1.CR1</name>
</gene>
<proteinExistence type="predicted"/>
<accession>A0A0K6SAA5</accession>
<feature type="region of interest" description="Disordered" evidence="2">
    <location>
        <begin position="1138"/>
        <end position="1242"/>
    </location>
</feature>
<feature type="coiled-coil region" evidence="1">
    <location>
        <begin position="328"/>
        <end position="355"/>
    </location>
</feature>
<feature type="coiled-coil region" evidence="1">
    <location>
        <begin position="847"/>
        <end position="874"/>
    </location>
</feature>
<feature type="coiled-coil region" evidence="1">
    <location>
        <begin position="591"/>
        <end position="625"/>
    </location>
</feature>
<organism evidence="3">
    <name type="scientific">Chromera velia CCMP2878</name>
    <dbReference type="NCBI Taxonomy" id="1169474"/>
    <lineage>
        <taxon>Eukaryota</taxon>
        <taxon>Sar</taxon>
        <taxon>Alveolata</taxon>
        <taxon>Colpodellida</taxon>
        <taxon>Chromeraceae</taxon>
        <taxon>Chromera</taxon>
    </lineage>
</organism>
<dbReference type="AlphaFoldDB" id="A0A0K6SAA5"/>
<evidence type="ECO:0000313" key="3">
    <source>
        <dbReference type="EMBL" id="CUC10471.1"/>
    </source>
</evidence>
<dbReference type="VEuPathDB" id="CryptoDB:Cvel_9012"/>
<feature type="compositionally biased region" description="Basic and acidic residues" evidence="2">
    <location>
        <begin position="1138"/>
        <end position="1147"/>
    </location>
</feature>
<feature type="coiled-coil region" evidence="1">
    <location>
        <begin position="658"/>
        <end position="751"/>
    </location>
</feature>
<feature type="compositionally biased region" description="Low complexity" evidence="2">
    <location>
        <begin position="1204"/>
        <end position="1215"/>
    </location>
</feature>
<protein>
    <submittedName>
        <fullName evidence="3">Uncharacterized protein</fullName>
    </submittedName>
</protein>
<keyword evidence="1" id="KW-0175">Coiled coil</keyword>
<evidence type="ECO:0000256" key="2">
    <source>
        <dbReference type="SAM" id="MobiDB-lite"/>
    </source>
</evidence>
<reference evidence="3" key="1">
    <citation type="submission" date="2014-11" db="EMBL/GenBank/DDBJ databases">
        <title>Molecular phylogeny of cliff fern family Woodsiaceae with morphological implications.</title>
        <authorList>
            <person name="Shao Y.-Z."/>
            <person name="Wei R."/>
            <person name="Zhang X.-C."/>
        </authorList>
    </citation>
    <scope>NUCLEOTIDE SEQUENCE</scope>
</reference>
<dbReference type="SUPFAM" id="SSF90257">
    <property type="entry name" value="Myosin rod fragments"/>
    <property type="match status" value="1"/>
</dbReference>
<name>A0A0K6SAA5_9ALVE</name>
<dbReference type="EMBL" id="CDMZ01004139">
    <property type="protein sequence ID" value="CUC10471.1"/>
    <property type="molecule type" value="Genomic_DNA"/>
</dbReference>
<sequence length="1242" mass="140837">MTRPDKKTEIGSKGRVSAAYGKSRAVENWLNHALEESHRRESASVAVQGRLEDEIVGELTGRSGAMKGTALYGVDSASLERLGMPAAAVERVYRAMYVYTHGLHDLLQSATKQCHSRSHAMSILWQVFVLLLERCGEMDSGESIQKLVNRGNRELMEAMREEYESHIAVLVQDKNLLAEKYTGIEIEMGQAREEYERCQSEKHLIEHDFRVALQKYELEIRKRMDAEIRLQDVNRWLDTALTELDSARHQNSHSLSLLASSQTEAEDLARTVRQQRERIEGLERDLAGLRDQALDWVQQREKIDKREADLRGQCTRLQSELDTTRSQLRDTNDHASNLSAEVVQLKQETRRLDVNLKTEAEARESASKECTLLRKRLDLSEKTVHRLEGDLRQTASDLSETALKLTSQKAQLTSALEQLKNMSERATQLEILNKDANDRLVHLETSEDKLTMRLEIDRQELERERKLRVEMQTERDSLKALLSAARYQLENTEKDITVVRRELSENSRFSNKLELKGLELQAIIKRQEQSIHSDRKLSARKLSSLEKCLQEEKASKEEAWTSAKAAERARAKLMRALREALTGSDDKGSKLREAACEIDRFQKLLQCYQQQASEQQDTLDSASKECTLLRKRLDLSEKTVHRLEGDLRQTASDLSETALKLTSQKAQLTSALEQLKNMSERATQLEILNKDANDRLVHLETSEDKLTMRLEIDRQELERERKLRVEMQTERDSLKALLSAARYQLENTEKDITVVRRELSENSRFSNKLELKGLELQAIIKRQEQSIHSDRKLSARKLSSLEKCLQEEKASKEEAWTSAKAAERARAKLMRALREALTGSDDKGSKLREAACEIDRFQKLLQCYQQQASEQQDTLDRYHATIAAFDGEKMALQAMLEAERTDAQTQSKAAENAFRSALQQHLKTIERWRMRFEDLDSSMRFAPAAEQVKALEAALIAARDLASVHEERTQALEAERDAFEQGFATLERDVLALRAELEVKSKELEESGRRTGQAELDFERAQMRSEDLAVLCMTLKQEAESVSGETARFLSHIRGHLRPSAAGILRHLRRLPEFANIQRLGFINDLLSAVEAQSSDSVGVQWTKEDARVPPDAVFAATGAQTDLTYIYLERKAPTVVDSKPRTERTVRLQKSTREAGAGDPEPSLKIKEMSVVGGVEGQQGRPGSPSQTGHGEKEHGASTLGRSGAVSAISAAASQMLNTSRRTANGKGEDRLSWLSRSKPR</sequence>